<evidence type="ECO:0000313" key="2">
    <source>
        <dbReference type="Proteomes" id="UP000316621"/>
    </source>
</evidence>
<dbReference type="Proteomes" id="UP000316621">
    <property type="component" value="Chromosome 1"/>
</dbReference>
<organism evidence="1 2">
    <name type="scientific">Papaver somniferum</name>
    <name type="common">Opium poppy</name>
    <dbReference type="NCBI Taxonomy" id="3469"/>
    <lineage>
        <taxon>Eukaryota</taxon>
        <taxon>Viridiplantae</taxon>
        <taxon>Streptophyta</taxon>
        <taxon>Embryophyta</taxon>
        <taxon>Tracheophyta</taxon>
        <taxon>Spermatophyta</taxon>
        <taxon>Magnoliopsida</taxon>
        <taxon>Ranunculales</taxon>
        <taxon>Papaveraceae</taxon>
        <taxon>Papaveroideae</taxon>
        <taxon>Papaver</taxon>
    </lineage>
</organism>
<dbReference type="EMBL" id="CM010715">
    <property type="protein sequence ID" value="RZC44579.1"/>
    <property type="molecule type" value="Genomic_DNA"/>
</dbReference>
<gene>
    <name evidence="1" type="ORF">C5167_037541</name>
</gene>
<dbReference type="Gramene" id="RZC44579">
    <property type="protein sequence ID" value="RZC44579"/>
    <property type="gene ID" value="C5167_037541"/>
</dbReference>
<reference evidence="1 2" key="1">
    <citation type="journal article" date="2018" name="Science">
        <title>The opium poppy genome and morphinan production.</title>
        <authorList>
            <person name="Guo L."/>
            <person name="Winzer T."/>
            <person name="Yang X."/>
            <person name="Li Y."/>
            <person name="Ning Z."/>
            <person name="He Z."/>
            <person name="Teodor R."/>
            <person name="Lu Y."/>
            <person name="Bowser T.A."/>
            <person name="Graham I.A."/>
            <person name="Ye K."/>
        </authorList>
    </citation>
    <scope>NUCLEOTIDE SEQUENCE [LARGE SCALE GENOMIC DNA]</scope>
    <source>
        <strain evidence="2">cv. HN1</strain>
        <tissue evidence="1">Leaves</tissue>
    </source>
</reference>
<evidence type="ECO:0000313" key="1">
    <source>
        <dbReference type="EMBL" id="RZC44579.1"/>
    </source>
</evidence>
<proteinExistence type="predicted"/>
<dbReference type="AlphaFoldDB" id="A0A4Y7IAZ7"/>
<accession>A0A4Y7IAZ7</accession>
<protein>
    <submittedName>
        <fullName evidence="1">Uncharacterized protein</fullName>
    </submittedName>
</protein>
<name>A0A4Y7IAZ7_PAPSO</name>
<sequence length="152" mass="17730">MFDEMCQLVEEKIKKLESLYMDSFELSNDYEDEMELENSISIGGYENQEVAQKIFDNLSPPKFDSFSSCGEGEIDNDVSYMVFDKMSPPKFDSFLNFKEGEIVNDVYFDPTSPPIFDEEPNEEMEEDFITGYQIQRLGFINKYSMVELNDDD</sequence>
<keyword evidence="2" id="KW-1185">Reference proteome</keyword>